<dbReference type="PROSITE" id="PS00623">
    <property type="entry name" value="GMC_OXRED_1"/>
    <property type="match status" value="1"/>
</dbReference>
<dbReference type="GeneID" id="89937422"/>
<dbReference type="Pfam" id="PF00732">
    <property type="entry name" value="GMC_oxred_N"/>
    <property type="match status" value="1"/>
</dbReference>
<name>A0AAN6T6X6_9PEZI</name>
<dbReference type="GO" id="GO:0016614">
    <property type="term" value="F:oxidoreductase activity, acting on CH-OH group of donors"/>
    <property type="evidence" value="ECO:0007669"/>
    <property type="project" value="InterPro"/>
</dbReference>
<evidence type="ECO:0000256" key="1">
    <source>
        <dbReference type="ARBA" id="ARBA00010790"/>
    </source>
</evidence>
<accession>A0AAN6T6X6</accession>
<sequence>MMKFLQPLGALLVLLAGVSAKDETYDYIIVGGGTAGTALATRLSQGLPKSKILLIEAGPAAADELRINVPGLRGSILGTSYDWNFTTVPQTSLGGRSIDVNRGKVLGGSSAMNYLCYDRASAPEYDAWRELGNKGWGWDAMIEAMTKSENFTGSDNDRHGFTGPIRNYYNRVVYPVIRLWQPTVSKLGINVNDGNSMGGKPIGVMFQPTNIDETRHTRSYSASSYLPLAGRNLVVKTNTQVAKVNLVKRRGPGSVYQATGVTLSSGEIIAANKEVILSAGSVQSPGLLELSGVGQAAVLKAAGVNQLIDLPGVGENYQDHIRVSNTYRLKEGIDSFDPLIFDSAGANATGELAKWLNGEQSLYEYTTAAYGFMNWQQLGVDSQMKQLARKTFGRSTNPIDAKKLQHLDNPIVPAVEILYEANFVGAFGYTGGKFITLISTVMHPFARGSVHIDSQNPAADNNKPVIDPGYMSNAYDIQALVEAAKFARRIAHTEPMRLAWEIETEPGDEAVQTDEQWADFARKAMGSFYHPVGTCAMLPRGDGGVVDANLRVYGTSNLRVVDNSIIPVIPSAHIQTAAYGIAEIAAAKIIAQA</sequence>
<dbReference type="InterPro" id="IPR000172">
    <property type="entry name" value="GMC_OxRdtase_N"/>
</dbReference>
<feature type="active site" description="Proton acceptor" evidence="2">
    <location>
        <position position="573"/>
    </location>
</feature>
<keyword evidence="4" id="KW-0285">Flavoprotein</keyword>
<comment type="similarity">
    <text evidence="1 4">Belongs to the GMC oxidoreductase family.</text>
</comment>
<dbReference type="InterPro" id="IPR007867">
    <property type="entry name" value="GMC_OxRtase_C"/>
</dbReference>
<dbReference type="InterPro" id="IPR036188">
    <property type="entry name" value="FAD/NAD-bd_sf"/>
</dbReference>
<dbReference type="RefSeq" id="XP_064664995.1">
    <property type="nucleotide sequence ID" value="XM_064813297.1"/>
</dbReference>
<dbReference type="SUPFAM" id="SSF51905">
    <property type="entry name" value="FAD/NAD(P)-binding domain"/>
    <property type="match status" value="1"/>
</dbReference>
<feature type="signal peptide" evidence="5">
    <location>
        <begin position="1"/>
        <end position="20"/>
    </location>
</feature>
<gene>
    <name evidence="8" type="ORF">N656DRAFT_763460</name>
</gene>
<evidence type="ECO:0000256" key="2">
    <source>
        <dbReference type="PIRSR" id="PIRSR000137-1"/>
    </source>
</evidence>
<feature type="active site" description="Proton donor" evidence="2">
    <location>
        <position position="530"/>
    </location>
</feature>
<evidence type="ECO:0000313" key="8">
    <source>
        <dbReference type="EMBL" id="KAK4107425.1"/>
    </source>
</evidence>
<evidence type="ECO:0000256" key="4">
    <source>
        <dbReference type="RuleBase" id="RU003968"/>
    </source>
</evidence>
<dbReference type="SUPFAM" id="SSF54373">
    <property type="entry name" value="FAD-linked reductases, C-terminal domain"/>
    <property type="match status" value="1"/>
</dbReference>
<feature type="domain" description="Glucose-methanol-choline oxidoreductase N-terminal" evidence="6">
    <location>
        <begin position="103"/>
        <end position="126"/>
    </location>
</feature>
<comment type="caution">
    <text evidence="8">The sequence shown here is derived from an EMBL/GenBank/DDBJ whole genome shotgun (WGS) entry which is preliminary data.</text>
</comment>
<dbReference type="GO" id="GO:0044550">
    <property type="term" value="P:secondary metabolite biosynthetic process"/>
    <property type="evidence" value="ECO:0007669"/>
    <property type="project" value="TreeGrafter"/>
</dbReference>
<feature type="binding site" evidence="3">
    <location>
        <position position="241"/>
    </location>
    <ligand>
        <name>FAD</name>
        <dbReference type="ChEBI" id="CHEBI:57692"/>
    </ligand>
</feature>
<dbReference type="AlphaFoldDB" id="A0AAN6T6X6"/>
<proteinExistence type="inferred from homology"/>
<dbReference type="PANTHER" id="PTHR11552:SF115">
    <property type="entry name" value="DEHYDROGENASE XPTC-RELATED"/>
    <property type="match status" value="1"/>
</dbReference>
<dbReference type="GO" id="GO:0050660">
    <property type="term" value="F:flavin adenine dinucleotide binding"/>
    <property type="evidence" value="ECO:0007669"/>
    <property type="project" value="InterPro"/>
</dbReference>
<dbReference type="Proteomes" id="UP001302812">
    <property type="component" value="Unassembled WGS sequence"/>
</dbReference>
<keyword evidence="9" id="KW-1185">Reference proteome</keyword>
<keyword evidence="5" id="KW-0732">Signal</keyword>
<dbReference type="PROSITE" id="PS00624">
    <property type="entry name" value="GMC_OXRED_2"/>
    <property type="match status" value="1"/>
</dbReference>
<dbReference type="PIRSF" id="PIRSF000137">
    <property type="entry name" value="Alcohol_oxidase"/>
    <property type="match status" value="1"/>
</dbReference>
<dbReference type="Gene3D" id="3.30.560.10">
    <property type="entry name" value="Glucose Oxidase, domain 3"/>
    <property type="match status" value="1"/>
</dbReference>
<feature type="binding site" evidence="3">
    <location>
        <position position="105"/>
    </location>
    <ligand>
        <name>FAD</name>
        <dbReference type="ChEBI" id="CHEBI:57692"/>
    </ligand>
</feature>
<evidence type="ECO:0000259" key="6">
    <source>
        <dbReference type="PROSITE" id="PS00623"/>
    </source>
</evidence>
<keyword evidence="3 4" id="KW-0274">FAD</keyword>
<evidence type="ECO:0000313" key="9">
    <source>
        <dbReference type="Proteomes" id="UP001302812"/>
    </source>
</evidence>
<protein>
    <submittedName>
        <fullName evidence="8">GMC oxidoreductase</fullName>
    </submittedName>
</protein>
<reference evidence="8" key="2">
    <citation type="submission" date="2023-05" db="EMBL/GenBank/DDBJ databases">
        <authorList>
            <consortium name="Lawrence Berkeley National Laboratory"/>
            <person name="Steindorff A."/>
            <person name="Hensen N."/>
            <person name="Bonometti L."/>
            <person name="Westerberg I."/>
            <person name="Brannstrom I.O."/>
            <person name="Guillou S."/>
            <person name="Cros-Aarteil S."/>
            <person name="Calhoun S."/>
            <person name="Haridas S."/>
            <person name="Kuo A."/>
            <person name="Mondo S."/>
            <person name="Pangilinan J."/>
            <person name="Riley R."/>
            <person name="Labutti K."/>
            <person name="Andreopoulos B."/>
            <person name="Lipzen A."/>
            <person name="Chen C."/>
            <person name="Yanf M."/>
            <person name="Daum C."/>
            <person name="Ng V."/>
            <person name="Clum A."/>
            <person name="Ohm R."/>
            <person name="Martin F."/>
            <person name="Silar P."/>
            <person name="Natvig D."/>
            <person name="Lalanne C."/>
            <person name="Gautier V."/>
            <person name="Ament-Velasquez S.L."/>
            <person name="Kruys A."/>
            <person name="Hutchinson M.I."/>
            <person name="Powell A.J."/>
            <person name="Barry K."/>
            <person name="Miller A.N."/>
            <person name="Grigoriev I.V."/>
            <person name="Debuchy R."/>
            <person name="Gladieux P."/>
            <person name="Thoren M.H."/>
            <person name="Johannesson H."/>
        </authorList>
    </citation>
    <scope>NUCLEOTIDE SEQUENCE</scope>
    <source>
        <strain evidence="8">CBS 508.74</strain>
    </source>
</reference>
<evidence type="ECO:0000256" key="5">
    <source>
        <dbReference type="SAM" id="SignalP"/>
    </source>
</evidence>
<organism evidence="8 9">
    <name type="scientific">Canariomyces notabilis</name>
    <dbReference type="NCBI Taxonomy" id="2074819"/>
    <lineage>
        <taxon>Eukaryota</taxon>
        <taxon>Fungi</taxon>
        <taxon>Dikarya</taxon>
        <taxon>Ascomycota</taxon>
        <taxon>Pezizomycotina</taxon>
        <taxon>Sordariomycetes</taxon>
        <taxon>Sordariomycetidae</taxon>
        <taxon>Sordariales</taxon>
        <taxon>Chaetomiaceae</taxon>
        <taxon>Canariomyces</taxon>
    </lineage>
</organism>
<comment type="cofactor">
    <cofactor evidence="3">
        <name>FAD</name>
        <dbReference type="ChEBI" id="CHEBI:57692"/>
    </cofactor>
</comment>
<dbReference type="EMBL" id="MU853374">
    <property type="protein sequence ID" value="KAK4107425.1"/>
    <property type="molecule type" value="Genomic_DNA"/>
</dbReference>
<dbReference type="Pfam" id="PF05199">
    <property type="entry name" value="GMC_oxred_C"/>
    <property type="match status" value="1"/>
</dbReference>
<evidence type="ECO:0000259" key="7">
    <source>
        <dbReference type="PROSITE" id="PS00624"/>
    </source>
</evidence>
<dbReference type="InterPro" id="IPR012132">
    <property type="entry name" value="GMC_OxRdtase"/>
</dbReference>
<feature type="domain" description="Glucose-methanol-choline oxidoreductase N-terminal" evidence="7">
    <location>
        <begin position="280"/>
        <end position="294"/>
    </location>
</feature>
<evidence type="ECO:0000256" key="3">
    <source>
        <dbReference type="PIRSR" id="PIRSR000137-2"/>
    </source>
</evidence>
<feature type="chain" id="PRO_5042916695" evidence="5">
    <location>
        <begin position="21"/>
        <end position="593"/>
    </location>
</feature>
<dbReference type="PANTHER" id="PTHR11552">
    <property type="entry name" value="GLUCOSE-METHANOL-CHOLINE GMC OXIDOREDUCTASE"/>
    <property type="match status" value="1"/>
</dbReference>
<reference evidence="8" key="1">
    <citation type="journal article" date="2023" name="Mol. Phylogenet. Evol.">
        <title>Genome-scale phylogeny and comparative genomics of the fungal order Sordariales.</title>
        <authorList>
            <person name="Hensen N."/>
            <person name="Bonometti L."/>
            <person name="Westerberg I."/>
            <person name="Brannstrom I.O."/>
            <person name="Guillou S."/>
            <person name="Cros-Aarteil S."/>
            <person name="Calhoun S."/>
            <person name="Haridas S."/>
            <person name="Kuo A."/>
            <person name="Mondo S."/>
            <person name="Pangilinan J."/>
            <person name="Riley R."/>
            <person name="LaButti K."/>
            <person name="Andreopoulos B."/>
            <person name="Lipzen A."/>
            <person name="Chen C."/>
            <person name="Yan M."/>
            <person name="Daum C."/>
            <person name="Ng V."/>
            <person name="Clum A."/>
            <person name="Steindorff A."/>
            <person name="Ohm R.A."/>
            <person name="Martin F."/>
            <person name="Silar P."/>
            <person name="Natvig D.O."/>
            <person name="Lalanne C."/>
            <person name="Gautier V."/>
            <person name="Ament-Velasquez S.L."/>
            <person name="Kruys A."/>
            <person name="Hutchinson M.I."/>
            <person name="Powell A.J."/>
            <person name="Barry K."/>
            <person name="Miller A.N."/>
            <person name="Grigoriev I.V."/>
            <person name="Debuchy R."/>
            <person name="Gladieux P."/>
            <person name="Hiltunen Thoren M."/>
            <person name="Johannesson H."/>
        </authorList>
    </citation>
    <scope>NUCLEOTIDE SEQUENCE</scope>
    <source>
        <strain evidence="8">CBS 508.74</strain>
    </source>
</reference>
<dbReference type="Gene3D" id="3.50.50.60">
    <property type="entry name" value="FAD/NAD(P)-binding domain"/>
    <property type="match status" value="1"/>
</dbReference>